<dbReference type="SUPFAM" id="SSF53474">
    <property type="entry name" value="alpha/beta-Hydrolases"/>
    <property type="match status" value="1"/>
</dbReference>
<feature type="transmembrane region" description="Helical" evidence="1">
    <location>
        <begin position="27"/>
        <end position="51"/>
    </location>
</feature>
<dbReference type="EMBL" id="JBBBZM010000167">
    <property type="protein sequence ID" value="KAL0632472.1"/>
    <property type="molecule type" value="Genomic_DNA"/>
</dbReference>
<dbReference type="PANTHER" id="PTHR12277">
    <property type="entry name" value="ALPHA/BETA HYDROLASE DOMAIN-CONTAINING PROTEIN"/>
    <property type="match status" value="1"/>
</dbReference>
<gene>
    <name evidence="2" type="ORF">Q9L58_008657</name>
</gene>
<keyword evidence="3" id="KW-1185">Reference proteome</keyword>
<proteinExistence type="predicted"/>
<dbReference type="InterPro" id="IPR029058">
    <property type="entry name" value="AB_hydrolase_fold"/>
</dbReference>
<organism evidence="2 3">
    <name type="scientific">Discina gigas</name>
    <dbReference type="NCBI Taxonomy" id="1032678"/>
    <lineage>
        <taxon>Eukaryota</taxon>
        <taxon>Fungi</taxon>
        <taxon>Dikarya</taxon>
        <taxon>Ascomycota</taxon>
        <taxon>Pezizomycotina</taxon>
        <taxon>Pezizomycetes</taxon>
        <taxon>Pezizales</taxon>
        <taxon>Discinaceae</taxon>
        <taxon>Discina</taxon>
    </lineage>
</organism>
<comment type="caution">
    <text evidence="2">The sequence shown here is derived from an EMBL/GenBank/DDBJ whole genome shotgun (WGS) entry which is preliminary data.</text>
</comment>
<dbReference type="PANTHER" id="PTHR12277:SF64">
    <property type="entry name" value="SUPERFAMILY HYDROLASE, PUTATIVE (AFU_ORTHOLOGUE AFUA_3G01760)-RELATED"/>
    <property type="match status" value="1"/>
</dbReference>
<accession>A0ABR3G9T2</accession>
<protein>
    <submittedName>
        <fullName evidence="2">Uncharacterized protein</fullName>
    </submittedName>
</protein>
<evidence type="ECO:0000256" key="1">
    <source>
        <dbReference type="SAM" id="Phobius"/>
    </source>
</evidence>
<name>A0ABR3G9T2_9PEZI</name>
<keyword evidence="1" id="KW-1133">Transmembrane helix</keyword>
<keyword evidence="1" id="KW-0812">Transmembrane</keyword>
<sequence length="346" mass="38656">MLHFLNTRYSQSLVRNVALPGHRSVSLLASLPAVLVPPVVFGGLLLSLWTYKCAMMVLFQNKIIYMPGIPLGTRRETLATYRHLCGTIDWNEHRRTLRTSDGKLLSTVTASTLPVPGNIDSTHILVVYFQGNASSTPPRLPYLSAVLAAVSAGSSTRYSFLVPSYRGYWTSTGRPSQRGIEKDLVALFTHLDADPDARVILWGQSIGCGIALTGWAKYLRSRNNHPRVNVVGLVLETPFVSVSNMLRVLYPQRWLPYRYLSPFLWNSWDVREAVETVRGMQPRVLVVRAERDEIVPVEETEEVEGVVRSVFGDVKSVVVKGALHEQCVSRAYGRGEIVAFIKGFEK</sequence>
<evidence type="ECO:0000313" key="2">
    <source>
        <dbReference type="EMBL" id="KAL0632472.1"/>
    </source>
</evidence>
<dbReference type="Proteomes" id="UP001447188">
    <property type="component" value="Unassembled WGS sequence"/>
</dbReference>
<keyword evidence="1" id="KW-0472">Membrane</keyword>
<reference evidence="2 3" key="1">
    <citation type="submission" date="2024-02" db="EMBL/GenBank/DDBJ databases">
        <title>Discinaceae phylogenomics.</title>
        <authorList>
            <person name="Dirks A.C."/>
            <person name="James T.Y."/>
        </authorList>
    </citation>
    <scope>NUCLEOTIDE SEQUENCE [LARGE SCALE GENOMIC DNA]</scope>
    <source>
        <strain evidence="2 3">ACD0624</strain>
    </source>
</reference>
<evidence type="ECO:0000313" key="3">
    <source>
        <dbReference type="Proteomes" id="UP001447188"/>
    </source>
</evidence>
<dbReference type="Gene3D" id="3.40.50.1820">
    <property type="entry name" value="alpha/beta hydrolase"/>
    <property type="match status" value="1"/>
</dbReference>